<protein>
    <submittedName>
        <fullName evidence="2">Uncharacterized protein</fullName>
    </submittedName>
</protein>
<reference evidence="2" key="1">
    <citation type="journal article" date="2021" name="Proc. Natl. Acad. Sci. U.S.A.">
        <title>Three genomes in the algal genus Volvox reveal the fate of a haploid sex-determining region after a transition to homothallism.</title>
        <authorList>
            <person name="Yamamoto K."/>
            <person name="Hamaji T."/>
            <person name="Kawai-Toyooka H."/>
            <person name="Matsuzaki R."/>
            <person name="Takahashi F."/>
            <person name="Nishimura Y."/>
            <person name="Kawachi M."/>
            <person name="Noguchi H."/>
            <person name="Minakuchi Y."/>
            <person name="Umen J.G."/>
            <person name="Toyoda A."/>
            <person name="Nozaki H."/>
        </authorList>
    </citation>
    <scope>NUCLEOTIDE SEQUENCE</scope>
    <source>
        <strain evidence="2">NIES-3785</strain>
    </source>
</reference>
<evidence type="ECO:0000313" key="3">
    <source>
        <dbReference type="Proteomes" id="UP000722791"/>
    </source>
</evidence>
<comment type="caution">
    <text evidence="2">The sequence shown here is derived from an EMBL/GenBank/DDBJ whole genome shotgun (WGS) entry which is preliminary data.</text>
</comment>
<proteinExistence type="predicted"/>
<evidence type="ECO:0000313" key="2">
    <source>
        <dbReference type="EMBL" id="GIM04237.1"/>
    </source>
</evidence>
<name>A0A8J4LPC0_9CHLO</name>
<dbReference type="Proteomes" id="UP000722791">
    <property type="component" value="Unassembled WGS sequence"/>
</dbReference>
<accession>A0A8J4LPC0</accession>
<dbReference type="AlphaFoldDB" id="A0A8J4LPC0"/>
<feature type="compositionally biased region" description="Low complexity" evidence="1">
    <location>
        <begin position="264"/>
        <end position="279"/>
    </location>
</feature>
<feature type="region of interest" description="Disordered" evidence="1">
    <location>
        <begin position="264"/>
        <end position="306"/>
    </location>
</feature>
<evidence type="ECO:0000256" key="1">
    <source>
        <dbReference type="SAM" id="MobiDB-lite"/>
    </source>
</evidence>
<feature type="region of interest" description="Disordered" evidence="1">
    <location>
        <begin position="181"/>
        <end position="224"/>
    </location>
</feature>
<organism evidence="2 3">
    <name type="scientific">Volvox reticuliferus</name>
    <dbReference type="NCBI Taxonomy" id="1737510"/>
    <lineage>
        <taxon>Eukaryota</taxon>
        <taxon>Viridiplantae</taxon>
        <taxon>Chlorophyta</taxon>
        <taxon>core chlorophytes</taxon>
        <taxon>Chlorophyceae</taxon>
        <taxon>CS clade</taxon>
        <taxon>Chlamydomonadales</taxon>
        <taxon>Volvocaceae</taxon>
        <taxon>Volvox</taxon>
    </lineage>
</organism>
<dbReference type="EMBL" id="BNCQ01000015">
    <property type="protein sequence ID" value="GIM04237.1"/>
    <property type="molecule type" value="Genomic_DNA"/>
</dbReference>
<gene>
    <name evidence="2" type="ORF">Vretimale_8781</name>
</gene>
<sequence>MPLRHDRHLASFGAFYPSRALLRKHLAGHRQATRIGPPLSSHIQSWSFGAHHPCPNIVQTGPCDGSMLPALAGSVRRVRVSRHAAALEVLRRVTHQATIPAPPAIAEPSTSEGLILRFPTLEFRNLLLNAIGRDTFPDRGVWKRHKVALCGLLLHLDDGDLLAYDAALELLVDQIFMDNRDRRGPAGRRQGRVRGRTRTRASRQEPCGGGGGEGESPSSSSDEDPLLRWMQMKQQSQTYGAPHGTVVASRQEDFSVACSHAQNEQPCQTQQQQRQLPEQVQHERREGVSVEQAPAPGVPHSRSRSVAARRASLRTRIDAWCRATVGGHVATISGDTAGQPMMQPASMGCRRNGCSGGGDGSTAFVTLRPMLEQVLGMGEPAPLVDIRRNGSHTELQVEKWRAASSG</sequence>
<feature type="compositionally biased region" description="Basic residues" evidence="1">
    <location>
        <begin position="185"/>
        <end position="201"/>
    </location>
</feature>